<dbReference type="EMBL" id="BAAARJ010000011">
    <property type="protein sequence ID" value="GAA2620155.1"/>
    <property type="molecule type" value="Genomic_DNA"/>
</dbReference>
<dbReference type="Proteomes" id="UP001501447">
    <property type="component" value="Unassembled WGS sequence"/>
</dbReference>
<proteinExistence type="predicted"/>
<evidence type="ECO:0008006" key="3">
    <source>
        <dbReference type="Google" id="ProtNLM"/>
    </source>
</evidence>
<sequence>MAHMRLCPSPWELCPMPKKDELSQRRHRNLVDHLEDLMRAALKPEYEGYYGQLILGSGDLAELGELGDVRRAAREAGRRLYWKPVTRLVGGRLFVLDTREAPDKIARLAEEHAAEAMAEAFRRKP</sequence>
<protein>
    <recommendedName>
        <fullName evidence="3">TfoX N-terminal domain-containing protein</fullName>
    </recommendedName>
</protein>
<dbReference type="RefSeq" id="WP_344567425.1">
    <property type="nucleotide sequence ID" value="NZ_BAAARJ010000011.1"/>
</dbReference>
<accession>A0ABP6CLF9</accession>
<gene>
    <name evidence="1" type="ORF">GCM10009863_37760</name>
</gene>
<keyword evidence="2" id="KW-1185">Reference proteome</keyword>
<name>A0ABP6CLF9_9ACTN</name>
<reference evidence="2" key="1">
    <citation type="journal article" date="2019" name="Int. J. Syst. Evol. Microbiol.">
        <title>The Global Catalogue of Microorganisms (GCM) 10K type strain sequencing project: providing services to taxonomists for standard genome sequencing and annotation.</title>
        <authorList>
            <consortium name="The Broad Institute Genomics Platform"/>
            <consortium name="The Broad Institute Genome Sequencing Center for Infectious Disease"/>
            <person name="Wu L."/>
            <person name="Ma J."/>
        </authorList>
    </citation>
    <scope>NUCLEOTIDE SEQUENCE [LARGE SCALE GENOMIC DNA]</scope>
    <source>
        <strain evidence="2">JCM 16373</strain>
    </source>
</reference>
<evidence type="ECO:0000313" key="1">
    <source>
        <dbReference type="EMBL" id="GAA2620155.1"/>
    </source>
</evidence>
<organism evidence="1 2">
    <name type="scientific">Streptomyces axinellae</name>
    <dbReference type="NCBI Taxonomy" id="552788"/>
    <lineage>
        <taxon>Bacteria</taxon>
        <taxon>Bacillati</taxon>
        <taxon>Actinomycetota</taxon>
        <taxon>Actinomycetes</taxon>
        <taxon>Kitasatosporales</taxon>
        <taxon>Streptomycetaceae</taxon>
        <taxon>Streptomyces</taxon>
    </lineage>
</organism>
<evidence type="ECO:0000313" key="2">
    <source>
        <dbReference type="Proteomes" id="UP001501447"/>
    </source>
</evidence>
<comment type="caution">
    <text evidence="1">The sequence shown here is derived from an EMBL/GenBank/DDBJ whole genome shotgun (WGS) entry which is preliminary data.</text>
</comment>